<dbReference type="EMBL" id="CABPSI010000002">
    <property type="protein sequence ID" value="VVE05050.1"/>
    <property type="molecule type" value="Genomic_DNA"/>
</dbReference>
<protein>
    <recommendedName>
        <fullName evidence="2">Peptide deformylase</fullName>
        <shortName evidence="2">PDF</shortName>
        <ecNumber evidence="2">3.5.1.88</ecNumber>
    </recommendedName>
    <alternativeName>
        <fullName evidence="2">Polypeptide deformylase</fullName>
    </alternativeName>
</protein>
<keyword evidence="2" id="KW-0479">Metal-binding</keyword>
<name>A0A5E4V2N8_9BURK</name>
<keyword evidence="2" id="KW-0408">Iron</keyword>
<evidence type="ECO:0000256" key="2">
    <source>
        <dbReference type="HAMAP-Rule" id="MF_00163"/>
    </source>
</evidence>
<dbReference type="InterPro" id="IPR023635">
    <property type="entry name" value="Peptide_deformylase"/>
</dbReference>
<feature type="binding site" evidence="2">
    <location>
        <position position="137"/>
    </location>
    <ligand>
        <name>Fe cation</name>
        <dbReference type="ChEBI" id="CHEBI:24875"/>
    </ligand>
</feature>
<reference evidence="3 4" key="1">
    <citation type="submission" date="2019-08" db="EMBL/GenBank/DDBJ databases">
        <authorList>
            <person name="Peeters C."/>
        </authorList>
    </citation>
    <scope>NUCLEOTIDE SEQUENCE [LARGE SCALE GENOMIC DNA]</scope>
    <source>
        <strain evidence="3 4">LMG 31115</strain>
    </source>
</reference>
<dbReference type="PANTHER" id="PTHR10458:SF22">
    <property type="entry name" value="PEPTIDE DEFORMYLASE"/>
    <property type="match status" value="1"/>
</dbReference>
<keyword evidence="2" id="KW-0648">Protein biosynthesis</keyword>
<comment type="similarity">
    <text evidence="1 2">Belongs to the polypeptide deformylase family.</text>
</comment>
<dbReference type="SUPFAM" id="SSF56420">
    <property type="entry name" value="Peptide deformylase"/>
    <property type="match status" value="1"/>
</dbReference>
<organism evidence="3 4">
    <name type="scientific">Pandoraea iniqua</name>
    <dbReference type="NCBI Taxonomy" id="2508288"/>
    <lineage>
        <taxon>Bacteria</taxon>
        <taxon>Pseudomonadati</taxon>
        <taxon>Pseudomonadota</taxon>
        <taxon>Betaproteobacteria</taxon>
        <taxon>Burkholderiales</taxon>
        <taxon>Burkholderiaceae</taxon>
        <taxon>Pandoraea</taxon>
    </lineage>
</organism>
<comment type="catalytic activity">
    <reaction evidence="2">
        <text>N-terminal N-formyl-L-methionyl-[peptide] + H2O = N-terminal L-methionyl-[peptide] + formate</text>
        <dbReference type="Rhea" id="RHEA:24420"/>
        <dbReference type="Rhea" id="RHEA-COMP:10639"/>
        <dbReference type="Rhea" id="RHEA-COMP:10640"/>
        <dbReference type="ChEBI" id="CHEBI:15377"/>
        <dbReference type="ChEBI" id="CHEBI:15740"/>
        <dbReference type="ChEBI" id="CHEBI:49298"/>
        <dbReference type="ChEBI" id="CHEBI:64731"/>
        <dbReference type="EC" id="3.5.1.88"/>
    </reaction>
</comment>
<dbReference type="Proteomes" id="UP000333828">
    <property type="component" value="Unassembled WGS sequence"/>
</dbReference>
<evidence type="ECO:0000313" key="4">
    <source>
        <dbReference type="Proteomes" id="UP000333828"/>
    </source>
</evidence>
<sequence length="180" mass="19837">MTREILRVGAPSLSRVAAEVVDVTDPAVRRDAADLREALAAFRAAHGFGRAIAAPQIAIDRRMIALAVPGWPDVIVNPEIVWTSDERVTLWDDCMCFPDTLVRVSRYASISVRCVDLSGAVHLKAQLPLAEAELLQHEIDHLDGKLSFDRAVGEHAIVQRDVFDADRAAFARQVDYCPQP</sequence>
<evidence type="ECO:0000256" key="1">
    <source>
        <dbReference type="ARBA" id="ARBA00010759"/>
    </source>
</evidence>
<dbReference type="GO" id="GO:0042586">
    <property type="term" value="F:peptide deformylase activity"/>
    <property type="evidence" value="ECO:0007669"/>
    <property type="project" value="UniProtKB-UniRule"/>
</dbReference>
<comment type="cofactor">
    <cofactor evidence="2">
        <name>Fe(2+)</name>
        <dbReference type="ChEBI" id="CHEBI:29033"/>
    </cofactor>
    <text evidence="2">Binds 1 Fe(2+) ion.</text>
</comment>
<feature type="binding site" evidence="2">
    <location>
        <position position="141"/>
    </location>
    <ligand>
        <name>Fe cation</name>
        <dbReference type="ChEBI" id="CHEBI:24875"/>
    </ligand>
</feature>
<dbReference type="Pfam" id="PF01327">
    <property type="entry name" value="Pep_deformylase"/>
    <property type="match status" value="1"/>
</dbReference>
<dbReference type="RefSeq" id="WP_150684121.1">
    <property type="nucleotide sequence ID" value="NZ_CABPSI010000002.1"/>
</dbReference>
<dbReference type="PRINTS" id="PR01576">
    <property type="entry name" value="PDEFORMYLASE"/>
</dbReference>
<dbReference type="InterPro" id="IPR036821">
    <property type="entry name" value="Peptide_deformylase_sf"/>
</dbReference>
<feature type="active site" evidence="2">
    <location>
        <position position="138"/>
    </location>
</feature>
<keyword evidence="4" id="KW-1185">Reference proteome</keyword>
<accession>A0A5E4V2N8</accession>
<evidence type="ECO:0000313" key="3">
    <source>
        <dbReference type="EMBL" id="VVE05050.1"/>
    </source>
</evidence>
<dbReference type="PIRSF" id="PIRSF004749">
    <property type="entry name" value="Pep_def"/>
    <property type="match status" value="1"/>
</dbReference>
<proteinExistence type="inferred from homology"/>
<dbReference type="AlphaFoldDB" id="A0A5E4V2N8"/>
<dbReference type="GO" id="GO:0006412">
    <property type="term" value="P:translation"/>
    <property type="evidence" value="ECO:0007669"/>
    <property type="project" value="UniProtKB-UniRule"/>
</dbReference>
<dbReference type="PANTHER" id="PTHR10458">
    <property type="entry name" value="PEPTIDE DEFORMYLASE"/>
    <property type="match status" value="1"/>
</dbReference>
<feature type="binding site" evidence="2">
    <location>
        <position position="94"/>
    </location>
    <ligand>
        <name>Fe cation</name>
        <dbReference type="ChEBI" id="CHEBI:24875"/>
    </ligand>
</feature>
<dbReference type="Gene3D" id="3.90.45.10">
    <property type="entry name" value="Peptide deformylase"/>
    <property type="match status" value="1"/>
</dbReference>
<dbReference type="HAMAP" id="MF_00163">
    <property type="entry name" value="Pep_deformylase"/>
    <property type="match status" value="1"/>
</dbReference>
<dbReference type="EC" id="3.5.1.88" evidence="2"/>
<comment type="function">
    <text evidence="2">Removes the formyl group from the N-terminal Met of newly synthesized proteins. Requires at least a dipeptide for an efficient rate of reaction. N-terminal L-methionine is a prerequisite for activity but the enzyme has broad specificity at other positions.</text>
</comment>
<keyword evidence="2 3" id="KW-0378">Hydrolase</keyword>
<dbReference type="GO" id="GO:0046872">
    <property type="term" value="F:metal ion binding"/>
    <property type="evidence" value="ECO:0007669"/>
    <property type="project" value="UniProtKB-KW"/>
</dbReference>
<gene>
    <name evidence="3" type="primary">def_1</name>
    <name evidence="2" type="synonym">def</name>
    <name evidence="3" type="ORF">PIN31115_02320</name>
</gene>